<evidence type="ECO:0008006" key="4">
    <source>
        <dbReference type="Google" id="ProtNLM"/>
    </source>
</evidence>
<dbReference type="PANTHER" id="PTHR31286">
    <property type="entry name" value="GLYCINE-RICH CELL WALL STRUCTURAL PROTEIN 1.8-LIKE"/>
    <property type="match status" value="1"/>
</dbReference>
<name>A0A6A3ACQ7_HIBSY</name>
<evidence type="ECO:0000313" key="3">
    <source>
        <dbReference type="Proteomes" id="UP000436088"/>
    </source>
</evidence>
<feature type="region of interest" description="Disordered" evidence="1">
    <location>
        <begin position="198"/>
        <end position="374"/>
    </location>
</feature>
<proteinExistence type="predicted"/>
<feature type="compositionally biased region" description="Basic and acidic residues" evidence="1">
    <location>
        <begin position="224"/>
        <end position="235"/>
    </location>
</feature>
<feature type="compositionally biased region" description="Polar residues" evidence="1">
    <location>
        <begin position="1"/>
        <end position="12"/>
    </location>
</feature>
<dbReference type="AlphaFoldDB" id="A0A6A3ACQ7"/>
<comment type="caution">
    <text evidence="2">The sequence shown here is derived from an EMBL/GenBank/DDBJ whole genome shotgun (WGS) entry which is preliminary data.</text>
</comment>
<keyword evidence="3" id="KW-1185">Reference proteome</keyword>
<evidence type="ECO:0000313" key="2">
    <source>
        <dbReference type="EMBL" id="KAE8701816.1"/>
    </source>
</evidence>
<dbReference type="Proteomes" id="UP000436088">
    <property type="component" value="Unassembled WGS sequence"/>
</dbReference>
<feature type="compositionally biased region" description="Basic and acidic residues" evidence="1">
    <location>
        <begin position="198"/>
        <end position="213"/>
    </location>
</feature>
<feature type="compositionally biased region" description="Acidic residues" evidence="1">
    <location>
        <begin position="33"/>
        <end position="48"/>
    </location>
</feature>
<gene>
    <name evidence="2" type="ORF">F3Y22_tig00110505pilonHSYRG00257</name>
</gene>
<sequence>MQEESSPVTGVTQAVEGGGKVERKFKRIRTTEVEDEDSDEEEDCEGDDIPTIKIPQELKEKLRKPWRKALIIKILGKTVAYKTLIGRSKSPYGMPLEDNGSLHHGSKMASQFRGSKCKYSLHGRLIGKPLKIDYHTAWSTRGRFVRICFEIDLNTPLLSKVRIGNRVYIIEYEGLHFICFKCGVVGHRATDFLANQKENHSTREVNRETKNQDQQEMQEDEENEKIQQEEKEVTQDRYGPWMLVQRRQRGSRINPKNQKSRNQELRQNNRFDSLNIIDEEETNNGKEDKSRSQEIKENTSETETSTKEKKPTRREESNNRIKGNNLAGSSGEGKSRTRYDKPQSPILNAKRDNQGRTQGNNHRRESNQSNVLESNMEVEKMMGKHDKISMDVENDTIQQDN</sequence>
<feature type="compositionally biased region" description="Basic and acidic residues" evidence="1">
    <location>
        <begin position="283"/>
        <end position="319"/>
    </location>
</feature>
<dbReference type="InterPro" id="IPR040256">
    <property type="entry name" value="At4g02000-like"/>
</dbReference>
<evidence type="ECO:0000256" key="1">
    <source>
        <dbReference type="SAM" id="MobiDB-lite"/>
    </source>
</evidence>
<accession>A0A6A3ACQ7</accession>
<dbReference type="EMBL" id="VEPZ02001014">
    <property type="protein sequence ID" value="KAE8701816.1"/>
    <property type="molecule type" value="Genomic_DNA"/>
</dbReference>
<dbReference type="PANTHER" id="PTHR31286:SF99">
    <property type="entry name" value="DUF4283 DOMAIN-CONTAINING PROTEIN"/>
    <property type="match status" value="1"/>
</dbReference>
<protein>
    <recommendedName>
        <fullName evidence="4">Zinc knuckle CX2CX4HX4C domain-containing protein</fullName>
    </recommendedName>
</protein>
<reference evidence="2" key="1">
    <citation type="submission" date="2019-09" db="EMBL/GenBank/DDBJ databases">
        <title>Draft genome information of white flower Hibiscus syriacus.</title>
        <authorList>
            <person name="Kim Y.-M."/>
        </authorList>
    </citation>
    <scope>NUCLEOTIDE SEQUENCE [LARGE SCALE GENOMIC DNA]</scope>
    <source>
        <strain evidence="2">YM2019G1</strain>
    </source>
</reference>
<feature type="region of interest" description="Disordered" evidence="1">
    <location>
        <begin position="1"/>
        <end position="50"/>
    </location>
</feature>
<organism evidence="2 3">
    <name type="scientific">Hibiscus syriacus</name>
    <name type="common">Rose of Sharon</name>
    <dbReference type="NCBI Taxonomy" id="106335"/>
    <lineage>
        <taxon>Eukaryota</taxon>
        <taxon>Viridiplantae</taxon>
        <taxon>Streptophyta</taxon>
        <taxon>Embryophyta</taxon>
        <taxon>Tracheophyta</taxon>
        <taxon>Spermatophyta</taxon>
        <taxon>Magnoliopsida</taxon>
        <taxon>eudicotyledons</taxon>
        <taxon>Gunneridae</taxon>
        <taxon>Pentapetalae</taxon>
        <taxon>rosids</taxon>
        <taxon>malvids</taxon>
        <taxon>Malvales</taxon>
        <taxon>Malvaceae</taxon>
        <taxon>Malvoideae</taxon>
        <taxon>Hibiscus</taxon>
    </lineage>
</organism>